<protein>
    <recommendedName>
        <fullName evidence="2">Smf/DprA SLOG domain-containing protein</fullName>
    </recommendedName>
</protein>
<proteinExistence type="inferred from homology"/>
<comment type="caution">
    <text evidence="3">The sequence shown here is derived from an EMBL/GenBank/DDBJ whole genome shotgun (WGS) entry which is preliminary data.</text>
</comment>
<accession>A0A2S9YPW8</accession>
<dbReference type="InterPro" id="IPR057666">
    <property type="entry name" value="DrpA_SLOG"/>
</dbReference>
<dbReference type="GO" id="GO:0009294">
    <property type="term" value="P:DNA-mediated transformation"/>
    <property type="evidence" value="ECO:0007669"/>
    <property type="project" value="InterPro"/>
</dbReference>
<dbReference type="Pfam" id="PF02481">
    <property type="entry name" value="DNA_processg_A"/>
    <property type="match status" value="1"/>
</dbReference>
<feature type="domain" description="Smf/DprA SLOG" evidence="2">
    <location>
        <begin position="10"/>
        <end position="147"/>
    </location>
</feature>
<reference evidence="3 4" key="1">
    <citation type="submission" date="2018-03" db="EMBL/GenBank/DDBJ databases">
        <title>Draft Genome Sequences of the Obligatory Marine Myxobacteria Enhygromyxa salina SWB007.</title>
        <authorList>
            <person name="Poehlein A."/>
            <person name="Moghaddam J.A."/>
            <person name="Harms H."/>
            <person name="Alanjari M."/>
            <person name="Koenig G.M."/>
            <person name="Daniel R."/>
            <person name="Schaeberle T.F."/>
        </authorList>
    </citation>
    <scope>NUCLEOTIDE SEQUENCE [LARGE SCALE GENOMIC DNA]</scope>
    <source>
        <strain evidence="3 4">SWB007</strain>
    </source>
</reference>
<dbReference type="Gene3D" id="3.40.50.450">
    <property type="match status" value="1"/>
</dbReference>
<evidence type="ECO:0000259" key="2">
    <source>
        <dbReference type="Pfam" id="PF02481"/>
    </source>
</evidence>
<dbReference type="PANTHER" id="PTHR43022:SF1">
    <property type="entry name" value="PROTEIN SMF"/>
    <property type="match status" value="1"/>
</dbReference>
<name>A0A2S9YPW8_9BACT</name>
<evidence type="ECO:0000256" key="1">
    <source>
        <dbReference type="ARBA" id="ARBA00006525"/>
    </source>
</evidence>
<gene>
    <name evidence="3" type="ORF">ENSA7_31450</name>
</gene>
<dbReference type="InterPro" id="IPR003488">
    <property type="entry name" value="DprA"/>
</dbReference>
<organism evidence="3 4">
    <name type="scientific">Enhygromyxa salina</name>
    <dbReference type="NCBI Taxonomy" id="215803"/>
    <lineage>
        <taxon>Bacteria</taxon>
        <taxon>Pseudomonadati</taxon>
        <taxon>Myxococcota</taxon>
        <taxon>Polyangia</taxon>
        <taxon>Nannocystales</taxon>
        <taxon>Nannocystaceae</taxon>
        <taxon>Enhygromyxa</taxon>
    </lineage>
</organism>
<evidence type="ECO:0000313" key="3">
    <source>
        <dbReference type="EMBL" id="PRQ07130.1"/>
    </source>
</evidence>
<dbReference type="AlphaFoldDB" id="A0A2S9YPW8"/>
<evidence type="ECO:0000313" key="4">
    <source>
        <dbReference type="Proteomes" id="UP000238823"/>
    </source>
</evidence>
<dbReference type="PANTHER" id="PTHR43022">
    <property type="entry name" value="PROTEIN SMF"/>
    <property type="match status" value="1"/>
</dbReference>
<dbReference type="EMBL" id="PVNL01000058">
    <property type="protein sequence ID" value="PRQ07130.1"/>
    <property type="molecule type" value="Genomic_DNA"/>
</dbReference>
<dbReference type="SUPFAM" id="SSF102405">
    <property type="entry name" value="MCP/YpsA-like"/>
    <property type="match status" value="1"/>
</dbReference>
<comment type="similarity">
    <text evidence="1">Belongs to the DprA/Smf family.</text>
</comment>
<sequence>MLRALGPIVEAAGLRGWALISGGALGIDGGAHRAALERGIPQLAVLPCGRDRVYPPNHARLFGGMVASDCAGLLFAHPPGTETNREMFASRNAIVVGLADAVLVAEAGLRSGSRGTGLLGLRKGVPVAVLSGSAGCGALIGAGARALGEAPLDSDPERLRALGCSVGAWLDELGGAPPSAADPITSWPAHLAWLAQLLDAAGPAGATIDAMPDPIQAAVALCEAELLGLVCEAAAGRWFALGQRPS</sequence>
<dbReference type="Proteomes" id="UP000238823">
    <property type="component" value="Unassembled WGS sequence"/>
</dbReference>